<name>A0A1I7XWZ5_9BILA</name>
<organism evidence="1 2">
    <name type="scientific">Steinernema glaseri</name>
    <dbReference type="NCBI Taxonomy" id="37863"/>
    <lineage>
        <taxon>Eukaryota</taxon>
        <taxon>Metazoa</taxon>
        <taxon>Ecdysozoa</taxon>
        <taxon>Nematoda</taxon>
        <taxon>Chromadorea</taxon>
        <taxon>Rhabditida</taxon>
        <taxon>Tylenchina</taxon>
        <taxon>Panagrolaimomorpha</taxon>
        <taxon>Strongyloidoidea</taxon>
        <taxon>Steinernematidae</taxon>
        <taxon>Steinernema</taxon>
    </lineage>
</organism>
<dbReference type="Proteomes" id="UP000095287">
    <property type="component" value="Unplaced"/>
</dbReference>
<proteinExistence type="predicted"/>
<dbReference type="WBParaSite" id="L893_g10448.t1">
    <property type="protein sequence ID" value="L893_g10448.t1"/>
    <property type="gene ID" value="L893_g10448"/>
</dbReference>
<keyword evidence="1" id="KW-1185">Reference proteome</keyword>
<evidence type="ECO:0000313" key="1">
    <source>
        <dbReference type="Proteomes" id="UP000095287"/>
    </source>
</evidence>
<accession>A0A1I7XWZ5</accession>
<evidence type="ECO:0000313" key="2">
    <source>
        <dbReference type="WBParaSite" id="L893_g10448.t1"/>
    </source>
</evidence>
<protein>
    <submittedName>
        <fullName evidence="2">Malonate decarboxylase subunit beta</fullName>
    </submittedName>
</protein>
<dbReference type="AlphaFoldDB" id="A0A1I7XWZ5"/>
<sequence length="131" mass="14337">CSYLVVTQEARLGLNGPLVIEQEAGVEEYDSRDRPFIWSLTGGEQRVACQLADRYVADEVSQIRSEVSALLQQGLPPVPRSQQSGYYLQRLKALDTTAPIDPATALGRDAVEANDVPPSLRVADGRLGEWP</sequence>
<reference evidence="2" key="1">
    <citation type="submission" date="2016-11" db="UniProtKB">
        <authorList>
            <consortium name="WormBaseParasite"/>
        </authorList>
    </citation>
    <scope>IDENTIFICATION</scope>
</reference>